<accession>A0A2K8YY30</accession>
<dbReference type="Proteomes" id="UP000232883">
    <property type="component" value="Chromosome"/>
</dbReference>
<evidence type="ECO:0000256" key="1">
    <source>
        <dbReference type="SAM" id="SignalP"/>
    </source>
</evidence>
<name>A0A2K8YY30_9BACT</name>
<dbReference type="Pfam" id="PF18962">
    <property type="entry name" value="Por_Secre_tail"/>
    <property type="match status" value="1"/>
</dbReference>
<feature type="chain" id="PRO_5014694427" description="Secretion system C-terminal sorting domain-containing protein" evidence="1">
    <location>
        <begin position="25"/>
        <end position="135"/>
    </location>
</feature>
<keyword evidence="1" id="KW-0732">Signal</keyword>
<dbReference type="OrthoDB" id="961604at2"/>
<gene>
    <name evidence="3" type="ORF">CWM47_12235</name>
</gene>
<proteinExistence type="predicted"/>
<dbReference type="RefSeq" id="WP_100988248.1">
    <property type="nucleotide sequence ID" value="NZ_CP025096.1"/>
</dbReference>
<feature type="signal peptide" evidence="1">
    <location>
        <begin position="1"/>
        <end position="24"/>
    </location>
</feature>
<evidence type="ECO:0000313" key="4">
    <source>
        <dbReference type="Proteomes" id="UP000232883"/>
    </source>
</evidence>
<dbReference type="KEGG" id="spir:CWM47_12235"/>
<feature type="domain" description="Secretion system C-terminal sorting" evidence="2">
    <location>
        <begin position="51"/>
        <end position="119"/>
    </location>
</feature>
<reference evidence="3 4" key="1">
    <citation type="submission" date="2017-11" db="EMBL/GenBank/DDBJ databases">
        <title>Taxonomic description and genome sequences of Spirosoma HA7 sp. nov., isolated from pollen microhabitat of Corylus avellana.</title>
        <authorList>
            <person name="Ambika Manirajan B."/>
            <person name="Suarez C."/>
            <person name="Ratering S."/>
            <person name="Geissler-Plaum R."/>
            <person name="Cardinale M."/>
            <person name="Sylvia S."/>
        </authorList>
    </citation>
    <scope>NUCLEOTIDE SEQUENCE [LARGE SCALE GENOMIC DNA]</scope>
    <source>
        <strain evidence="3 4">HA7</strain>
    </source>
</reference>
<dbReference type="EMBL" id="CP025096">
    <property type="protein sequence ID" value="AUD02531.1"/>
    <property type="molecule type" value="Genomic_DNA"/>
</dbReference>
<evidence type="ECO:0000313" key="3">
    <source>
        <dbReference type="EMBL" id="AUD02531.1"/>
    </source>
</evidence>
<sequence>MKTLIKSLVLALSLGIITSAASFAAIPETNPIGRPSKVSSYKTGIYSTIAGKLHISLDKTIGGRVDIRLIDADGKALYAQHLGKNESGCRVRLNLSDLEDGVYTLEITNGIETTTQSVTIVTQQPTISNRVVAIN</sequence>
<keyword evidence="4" id="KW-1185">Reference proteome</keyword>
<protein>
    <recommendedName>
        <fullName evidence="2">Secretion system C-terminal sorting domain-containing protein</fullName>
    </recommendedName>
</protein>
<dbReference type="InterPro" id="IPR026444">
    <property type="entry name" value="Secre_tail"/>
</dbReference>
<evidence type="ECO:0000259" key="2">
    <source>
        <dbReference type="Pfam" id="PF18962"/>
    </source>
</evidence>
<organism evidence="3 4">
    <name type="scientific">Spirosoma pollinicola</name>
    <dbReference type="NCBI Taxonomy" id="2057025"/>
    <lineage>
        <taxon>Bacteria</taxon>
        <taxon>Pseudomonadati</taxon>
        <taxon>Bacteroidota</taxon>
        <taxon>Cytophagia</taxon>
        <taxon>Cytophagales</taxon>
        <taxon>Cytophagaceae</taxon>
        <taxon>Spirosoma</taxon>
    </lineage>
</organism>
<dbReference type="AlphaFoldDB" id="A0A2K8YY30"/>